<dbReference type="EMBL" id="JAAAUQ010001375">
    <property type="protein sequence ID" value="KAF9139586.1"/>
    <property type="molecule type" value="Genomic_DNA"/>
</dbReference>
<evidence type="ECO:0000313" key="1">
    <source>
        <dbReference type="EMBL" id="KAF9139586.1"/>
    </source>
</evidence>
<sequence length="71" mass="7972">MTRHLGLAPEVPFPGGLEDYKLEPTLFNAVNLDNGFFADAYTQQRPELLASPYYTSFNAHILADLPQTLIF</sequence>
<name>A0A9P5V655_9FUNG</name>
<organism evidence="1 2">
    <name type="scientific">Linnemannia schmuckeri</name>
    <dbReference type="NCBI Taxonomy" id="64567"/>
    <lineage>
        <taxon>Eukaryota</taxon>
        <taxon>Fungi</taxon>
        <taxon>Fungi incertae sedis</taxon>
        <taxon>Mucoromycota</taxon>
        <taxon>Mortierellomycotina</taxon>
        <taxon>Mortierellomycetes</taxon>
        <taxon>Mortierellales</taxon>
        <taxon>Mortierellaceae</taxon>
        <taxon>Linnemannia</taxon>
    </lineage>
</organism>
<proteinExistence type="predicted"/>
<gene>
    <name evidence="1" type="ORF">BG015_001966</name>
</gene>
<reference evidence="1" key="1">
    <citation type="journal article" date="2020" name="Fungal Divers.">
        <title>Resolving the Mortierellaceae phylogeny through synthesis of multi-gene phylogenetics and phylogenomics.</title>
        <authorList>
            <person name="Vandepol N."/>
            <person name="Liber J."/>
            <person name="Desiro A."/>
            <person name="Na H."/>
            <person name="Kennedy M."/>
            <person name="Barry K."/>
            <person name="Grigoriev I.V."/>
            <person name="Miller A.N."/>
            <person name="O'Donnell K."/>
            <person name="Stajich J.E."/>
            <person name="Bonito G."/>
        </authorList>
    </citation>
    <scope>NUCLEOTIDE SEQUENCE</scope>
    <source>
        <strain evidence="1">NRRL 6426</strain>
    </source>
</reference>
<dbReference type="Proteomes" id="UP000748756">
    <property type="component" value="Unassembled WGS sequence"/>
</dbReference>
<evidence type="ECO:0000313" key="2">
    <source>
        <dbReference type="Proteomes" id="UP000748756"/>
    </source>
</evidence>
<protein>
    <submittedName>
        <fullName evidence="1">Uncharacterized protein</fullName>
    </submittedName>
</protein>
<accession>A0A9P5V655</accession>
<dbReference type="AlphaFoldDB" id="A0A9P5V655"/>
<comment type="caution">
    <text evidence="1">The sequence shown here is derived from an EMBL/GenBank/DDBJ whole genome shotgun (WGS) entry which is preliminary data.</text>
</comment>
<keyword evidence="2" id="KW-1185">Reference proteome</keyword>